<comment type="cofactor">
    <cofactor evidence="2">
        <name>Mg(2+)</name>
        <dbReference type="ChEBI" id="CHEBI:18420"/>
    </cofactor>
</comment>
<dbReference type="GO" id="GO:0006298">
    <property type="term" value="P:mismatch repair"/>
    <property type="evidence" value="ECO:0007669"/>
    <property type="project" value="TreeGrafter"/>
</dbReference>
<evidence type="ECO:0000256" key="7">
    <source>
        <dbReference type="ARBA" id="ARBA00019179"/>
    </source>
</evidence>
<evidence type="ECO:0000256" key="1">
    <source>
        <dbReference type="ARBA" id="ARBA00000077"/>
    </source>
</evidence>
<evidence type="ECO:0000256" key="12">
    <source>
        <dbReference type="ARBA" id="ARBA00022801"/>
    </source>
</evidence>
<dbReference type="GO" id="GO:0043137">
    <property type="term" value="P:DNA replication, removal of RNA primer"/>
    <property type="evidence" value="ECO:0007669"/>
    <property type="project" value="TreeGrafter"/>
</dbReference>
<dbReference type="GO" id="GO:0030145">
    <property type="term" value="F:manganese ion binding"/>
    <property type="evidence" value="ECO:0007669"/>
    <property type="project" value="UniProtKB-UniRule"/>
</dbReference>
<comment type="catalytic activity">
    <reaction evidence="1 14 15 16">
        <text>Endonucleolytic cleavage to 5'-phosphomonoester.</text>
        <dbReference type="EC" id="3.1.26.4"/>
    </reaction>
</comment>
<dbReference type="InterPro" id="IPR001352">
    <property type="entry name" value="RNase_HII/HIII"/>
</dbReference>
<evidence type="ECO:0000256" key="16">
    <source>
        <dbReference type="RuleBase" id="RU003515"/>
    </source>
</evidence>
<dbReference type="PANTHER" id="PTHR10954:SF18">
    <property type="entry name" value="RIBONUCLEASE HII"/>
    <property type="match status" value="1"/>
</dbReference>
<dbReference type="Pfam" id="PF01351">
    <property type="entry name" value="RNase_HII"/>
    <property type="match status" value="1"/>
</dbReference>
<evidence type="ECO:0000256" key="6">
    <source>
        <dbReference type="ARBA" id="ARBA00012180"/>
    </source>
</evidence>
<feature type="binding site" evidence="14 15">
    <location>
        <position position="90"/>
    </location>
    <ligand>
        <name>a divalent metal cation</name>
        <dbReference type="ChEBI" id="CHEBI:60240"/>
    </ligand>
</feature>
<sequence length="272" mass="30810">MFLFNEDLDKLPYKSLNDLLKDISIKDYYNNEEFKFLMEDLIKDKRKNVSSLGSRLLKRCENHILEIKRVQGMYSFDKGFGDYKYVAGVDEVGRGPLAGPIVSCAVILDLNASTEDLLLEIKDSKQLSHEKRVELSEKIKEKALAYSIALCTNEQIDNIGIGVCNNKIFIDACDNLKIKPELILSDGYPIKGIKVKNQAVIKGDTKSASIACASIIAKVYRDNLMEEHHKKYPLYNFDENAGYGTPKHVEAIKTHGPCDIHRMSFLRNILNT</sequence>
<evidence type="ECO:0000256" key="14">
    <source>
        <dbReference type="HAMAP-Rule" id="MF_00052"/>
    </source>
</evidence>
<dbReference type="InterPro" id="IPR012337">
    <property type="entry name" value="RNaseH-like_sf"/>
</dbReference>
<comment type="cofactor">
    <cofactor evidence="14 15">
        <name>Mn(2+)</name>
        <dbReference type="ChEBI" id="CHEBI:29035"/>
    </cofactor>
    <cofactor evidence="14 15">
        <name>Mg(2+)</name>
        <dbReference type="ChEBI" id="CHEBI:18420"/>
    </cofactor>
    <text evidence="14 15">Manganese or magnesium. Binds 1 divalent metal ion per monomer in the absence of substrate. May bind a second metal ion after substrate binding.</text>
</comment>
<keyword evidence="10 14" id="KW-0479">Metal-binding</keyword>
<evidence type="ECO:0000256" key="8">
    <source>
        <dbReference type="ARBA" id="ARBA00022490"/>
    </source>
</evidence>
<gene>
    <name evidence="14" type="primary">rnhB</name>
    <name evidence="18" type="ORF">SAMN02745941_00282</name>
</gene>
<evidence type="ECO:0000256" key="11">
    <source>
        <dbReference type="ARBA" id="ARBA00022759"/>
    </source>
</evidence>
<dbReference type="NCBIfam" id="NF000594">
    <property type="entry name" value="PRK00015.1-1"/>
    <property type="match status" value="1"/>
</dbReference>
<comment type="similarity">
    <text evidence="5 14 16">Belongs to the RNase HII family.</text>
</comment>
<evidence type="ECO:0000256" key="5">
    <source>
        <dbReference type="ARBA" id="ARBA00007383"/>
    </source>
</evidence>
<keyword evidence="9 14" id="KW-0540">Nuclease</keyword>
<dbReference type="NCBIfam" id="NF000595">
    <property type="entry name" value="PRK00015.1-3"/>
    <property type="match status" value="1"/>
</dbReference>
<evidence type="ECO:0000259" key="17">
    <source>
        <dbReference type="PROSITE" id="PS51975"/>
    </source>
</evidence>
<evidence type="ECO:0000256" key="15">
    <source>
        <dbReference type="PROSITE-ProRule" id="PRU01319"/>
    </source>
</evidence>
<dbReference type="PANTHER" id="PTHR10954">
    <property type="entry name" value="RIBONUCLEASE H2 SUBUNIT A"/>
    <property type="match status" value="1"/>
</dbReference>
<dbReference type="InterPro" id="IPR022898">
    <property type="entry name" value="RNase_HII"/>
</dbReference>
<comment type="subcellular location">
    <subcellularLocation>
        <location evidence="4 14">Cytoplasm</location>
    </subcellularLocation>
</comment>
<dbReference type="GO" id="GO:0032299">
    <property type="term" value="C:ribonuclease H2 complex"/>
    <property type="evidence" value="ECO:0007669"/>
    <property type="project" value="TreeGrafter"/>
</dbReference>
<accession>A0A1M5TPV3</accession>
<dbReference type="GO" id="GO:0004523">
    <property type="term" value="F:RNA-DNA hybrid ribonuclease activity"/>
    <property type="evidence" value="ECO:0007669"/>
    <property type="project" value="UniProtKB-UniRule"/>
</dbReference>
<feature type="binding site" evidence="14 15">
    <location>
        <position position="186"/>
    </location>
    <ligand>
        <name>a divalent metal cation</name>
        <dbReference type="ChEBI" id="CHEBI:60240"/>
    </ligand>
</feature>
<dbReference type="RefSeq" id="WP_073015968.1">
    <property type="nucleotide sequence ID" value="NZ_FQXU01000003.1"/>
</dbReference>
<feature type="binding site" evidence="14 15">
    <location>
        <position position="91"/>
    </location>
    <ligand>
        <name>a divalent metal cation</name>
        <dbReference type="ChEBI" id="CHEBI:60240"/>
    </ligand>
</feature>
<evidence type="ECO:0000313" key="18">
    <source>
        <dbReference type="EMBL" id="SHH52855.1"/>
    </source>
</evidence>
<evidence type="ECO:0000256" key="3">
    <source>
        <dbReference type="ARBA" id="ARBA00004065"/>
    </source>
</evidence>
<reference evidence="18 19" key="1">
    <citation type="submission" date="2016-11" db="EMBL/GenBank/DDBJ databases">
        <authorList>
            <person name="Jaros S."/>
            <person name="Januszkiewicz K."/>
            <person name="Wedrychowicz H."/>
        </authorList>
    </citation>
    <scope>NUCLEOTIDE SEQUENCE [LARGE SCALE GENOMIC DNA]</scope>
    <source>
        <strain evidence="18 19">DSM 6191</strain>
    </source>
</reference>
<dbReference type="InterPro" id="IPR024567">
    <property type="entry name" value="RNase_HII/HIII_dom"/>
</dbReference>
<dbReference type="AlphaFoldDB" id="A0A1M5TPV3"/>
<protein>
    <recommendedName>
        <fullName evidence="7 14">Ribonuclease HII</fullName>
        <shortName evidence="14">RNase HII</shortName>
        <ecNumber evidence="6 14">3.1.26.4</ecNumber>
    </recommendedName>
</protein>
<evidence type="ECO:0000313" key="19">
    <source>
        <dbReference type="Proteomes" id="UP000184241"/>
    </source>
</evidence>
<dbReference type="SUPFAM" id="SSF53098">
    <property type="entry name" value="Ribonuclease H-like"/>
    <property type="match status" value="1"/>
</dbReference>
<dbReference type="EC" id="3.1.26.4" evidence="6 14"/>
<proteinExistence type="inferred from homology"/>
<dbReference type="CDD" id="cd07182">
    <property type="entry name" value="RNase_HII_bacteria_HII_like"/>
    <property type="match status" value="1"/>
</dbReference>
<evidence type="ECO:0000256" key="4">
    <source>
        <dbReference type="ARBA" id="ARBA00004496"/>
    </source>
</evidence>
<evidence type="ECO:0000256" key="10">
    <source>
        <dbReference type="ARBA" id="ARBA00022723"/>
    </source>
</evidence>
<name>A0A1M5TPV3_9CLOT</name>
<dbReference type="Gene3D" id="3.30.420.10">
    <property type="entry name" value="Ribonuclease H-like superfamily/Ribonuclease H"/>
    <property type="match status" value="1"/>
</dbReference>
<evidence type="ECO:0000256" key="9">
    <source>
        <dbReference type="ARBA" id="ARBA00022722"/>
    </source>
</evidence>
<dbReference type="InterPro" id="IPR036397">
    <property type="entry name" value="RNaseH_sf"/>
</dbReference>
<feature type="domain" description="RNase H type-2" evidence="17">
    <location>
        <begin position="84"/>
        <end position="272"/>
    </location>
</feature>
<dbReference type="EMBL" id="FQXU01000003">
    <property type="protein sequence ID" value="SHH52855.1"/>
    <property type="molecule type" value="Genomic_DNA"/>
</dbReference>
<evidence type="ECO:0000256" key="2">
    <source>
        <dbReference type="ARBA" id="ARBA00001946"/>
    </source>
</evidence>
<dbReference type="Proteomes" id="UP000184241">
    <property type="component" value="Unassembled WGS sequence"/>
</dbReference>
<keyword evidence="12 14" id="KW-0378">Hydrolase</keyword>
<keyword evidence="13 14" id="KW-0464">Manganese</keyword>
<comment type="function">
    <text evidence="3 14 16">Endonuclease that specifically degrades the RNA of RNA-DNA hybrids.</text>
</comment>
<dbReference type="PROSITE" id="PS51975">
    <property type="entry name" value="RNASE_H_2"/>
    <property type="match status" value="1"/>
</dbReference>
<dbReference type="HAMAP" id="MF_00052_B">
    <property type="entry name" value="RNase_HII_B"/>
    <property type="match status" value="1"/>
</dbReference>
<evidence type="ECO:0000256" key="13">
    <source>
        <dbReference type="ARBA" id="ARBA00023211"/>
    </source>
</evidence>
<dbReference type="GO" id="GO:0005737">
    <property type="term" value="C:cytoplasm"/>
    <property type="evidence" value="ECO:0007669"/>
    <property type="project" value="UniProtKB-SubCell"/>
</dbReference>
<keyword evidence="11 14" id="KW-0255">Endonuclease</keyword>
<keyword evidence="8 14" id="KW-0963">Cytoplasm</keyword>
<organism evidence="18 19">
    <name type="scientific">Clostridium intestinale DSM 6191</name>
    <dbReference type="NCBI Taxonomy" id="1121320"/>
    <lineage>
        <taxon>Bacteria</taxon>
        <taxon>Bacillati</taxon>
        <taxon>Bacillota</taxon>
        <taxon>Clostridia</taxon>
        <taxon>Eubacteriales</taxon>
        <taxon>Clostridiaceae</taxon>
        <taxon>Clostridium</taxon>
    </lineage>
</organism>
<dbReference type="GO" id="GO:0003723">
    <property type="term" value="F:RNA binding"/>
    <property type="evidence" value="ECO:0007669"/>
    <property type="project" value="UniProtKB-UniRule"/>
</dbReference>